<dbReference type="AlphaFoldDB" id="A0A4Y6PSV7"/>
<dbReference type="RefSeq" id="WP_141197694.1">
    <property type="nucleotide sequence ID" value="NZ_CP041186.1"/>
</dbReference>
<feature type="transmembrane region" description="Helical" evidence="2">
    <location>
        <begin position="116"/>
        <end position="138"/>
    </location>
</feature>
<protein>
    <recommendedName>
        <fullName evidence="5">DUF5683 domain-containing protein</fullName>
    </recommendedName>
</protein>
<feature type="compositionally biased region" description="Acidic residues" evidence="1">
    <location>
        <begin position="60"/>
        <end position="75"/>
    </location>
</feature>
<keyword evidence="2" id="KW-0472">Membrane</keyword>
<sequence>MRVHQNQPRYYRQPSSLTAFVTRLGWIFAVAMLVLPPQITMAQQAPAAQVDTTQQQSAEGAEEAAPEAQQADEDDEEFFGEAHRRRMYEQSSLSTTTAVLYNLALPGLGNLYAEQYFYGGIAFTLMVFTLVFEGYGLVTNQSEFLWIGAGTALIAYSGSIATSVVGVREYNRKLREGLKLETVSESGPWQLPKARTIDVGFRF</sequence>
<reference evidence="3 4" key="1">
    <citation type="submission" date="2019-06" db="EMBL/GenBank/DDBJ databases">
        <title>Persicimonas caeni gen. nov., sp. nov., a predatory bacterium isolated from solar saltern.</title>
        <authorList>
            <person name="Wang S."/>
        </authorList>
    </citation>
    <scope>NUCLEOTIDE SEQUENCE [LARGE SCALE GENOMIC DNA]</scope>
    <source>
        <strain evidence="3 4">YN101</strain>
    </source>
</reference>
<keyword evidence="2" id="KW-0812">Transmembrane</keyword>
<accession>A0A4Y6PSV7</accession>
<keyword evidence="2" id="KW-1133">Transmembrane helix</keyword>
<keyword evidence="4" id="KW-1185">Reference proteome</keyword>
<name>A0A4Y6PSV7_PERCE</name>
<gene>
    <name evidence="3" type="ORF">FIV42_10795</name>
</gene>
<feature type="transmembrane region" description="Helical" evidence="2">
    <location>
        <begin position="144"/>
        <end position="167"/>
    </location>
</feature>
<evidence type="ECO:0000256" key="1">
    <source>
        <dbReference type="SAM" id="MobiDB-lite"/>
    </source>
</evidence>
<dbReference type="EMBL" id="CP041186">
    <property type="protein sequence ID" value="QDG51209.1"/>
    <property type="molecule type" value="Genomic_DNA"/>
</dbReference>
<feature type="transmembrane region" description="Helical" evidence="2">
    <location>
        <begin position="16"/>
        <end position="35"/>
    </location>
</feature>
<accession>A0A5B8Y3J0</accession>
<dbReference type="Proteomes" id="UP000315995">
    <property type="component" value="Chromosome"/>
</dbReference>
<evidence type="ECO:0008006" key="5">
    <source>
        <dbReference type="Google" id="ProtNLM"/>
    </source>
</evidence>
<feature type="region of interest" description="Disordered" evidence="1">
    <location>
        <begin position="46"/>
        <end position="75"/>
    </location>
</feature>
<dbReference type="OrthoDB" id="5518528at2"/>
<proteinExistence type="predicted"/>
<evidence type="ECO:0000313" key="3">
    <source>
        <dbReference type="EMBL" id="QDG51209.1"/>
    </source>
</evidence>
<evidence type="ECO:0000313" key="4">
    <source>
        <dbReference type="Proteomes" id="UP000315995"/>
    </source>
</evidence>
<organism evidence="3 4">
    <name type="scientific">Persicimonas caeni</name>
    <dbReference type="NCBI Taxonomy" id="2292766"/>
    <lineage>
        <taxon>Bacteria</taxon>
        <taxon>Deltaproteobacteria</taxon>
        <taxon>Bradymonadales</taxon>
        <taxon>Bradymonadaceae</taxon>
        <taxon>Persicimonas</taxon>
    </lineage>
</organism>
<evidence type="ECO:0000256" key="2">
    <source>
        <dbReference type="SAM" id="Phobius"/>
    </source>
</evidence>